<accession>A0A975DD95</accession>
<dbReference type="InterPro" id="IPR014710">
    <property type="entry name" value="RmlC-like_jellyroll"/>
</dbReference>
<dbReference type="InterPro" id="IPR011051">
    <property type="entry name" value="RmlC_Cupin_sf"/>
</dbReference>
<dbReference type="InterPro" id="IPR041916">
    <property type="entry name" value="Anti_sigma_zinc_sf"/>
</dbReference>
<organism evidence="2 3">
    <name type="scientific">Psychrosphaera ytuae</name>
    <dbReference type="NCBI Taxonomy" id="2820710"/>
    <lineage>
        <taxon>Bacteria</taxon>
        <taxon>Pseudomonadati</taxon>
        <taxon>Pseudomonadota</taxon>
        <taxon>Gammaproteobacteria</taxon>
        <taxon>Alteromonadales</taxon>
        <taxon>Pseudoalteromonadaceae</taxon>
        <taxon>Psychrosphaera</taxon>
    </lineage>
</organism>
<dbReference type="SUPFAM" id="SSF51182">
    <property type="entry name" value="RmlC-like cupins"/>
    <property type="match status" value="1"/>
</dbReference>
<sequence length="230" mass="25263">MIKHHPSLNLLAGFVAGDLPASVAIGVSIHSQMCEQCRDKIAELTQRLAIQEFAEMESSSFDDGIEDNIITSDMASMDFGNMIDAITADDEISEQAVSKSALIRIKDKNYELPKALNNVRMSNWLNLGKLSRSSLNLDEGPLHSHLLHIDAGGEVPTHTHKGFEITLLLDGSFEDEMGTYVAGDFIELDGAHNHKPKTIEGCLCYTVADDALQFTEGFHKLFNPIGSLLY</sequence>
<dbReference type="NCBIfam" id="TIGR02451">
    <property type="entry name" value="anti_sig_ChrR"/>
    <property type="match status" value="1"/>
</dbReference>
<evidence type="ECO:0000313" key="3">
    <source>
        <dbReference type="Proteomes" id="UP000682739"/>
    </source>
</evidence>
<dbReference type="Proteomes" id="UP000682739">
    <property type="component" value="Chromosome"/>
</dbReference>
<dbReference type="Pfam" id="PF12973">
    <property type="entry name" value="Cupin_7"/>
    <property type="match status" value="1"/>
</dbReference>
<feature type="domain" description="ChrR-like cupin" evidence="1">
    <location>
        <begin position="143"/>
        <end position="206"/>
    </location>
</feature>
<name>A0A975DD95_9GAMM</name>
<gene>
    <name evidence="2" type="ORF">J1N51_06205</name>
</gene>
<dbReference type="EMBL" id="CP072110">
    <property type="protein sequence ID" value="QTH65032.1"/>
    <property type="molecule type" value="Genomic_DNA"/>
</dbReference>
<dbReference type="Gene3D" id="1.10.10.1320">
    <property type="entry name" value="Anti-sigma factor, zinc-finger domain"/>
    <property type="match status" value="1"/>
</dbReference>
<dbReference type="Gene3D" id="2.60.120.10">
    <property type="entry name" value="Jelly Rolls"/>
    <property type="match status" value="1"/>
</dbReference>
<evidence type="ECO:0000259" key="1">
    <source>
        <dbReference type="Pfam" id="PF12973"/>
    </source>
</evidence>
<reference evidence="2" key="1">
    <citation type="submission" date="2021-03" db="EMBL/GenBank/DDBJ databases">
        <title>Description of Psychrosphaera ytuae sp. nov. isolated from deep sea sediment of South China Sea.</title>
        <authorList>
            <person name="Zhang J."/>
            <person name="Xu X.-D."/>
        </authorList>
    </citation>
    <scope>NUCLEOTIDE SEQUENCE</scope>
    <source>
        <strain evidence="2">MTZ26</strain>
    </source>
</reference>
<dbReference type="RefSeq" id="WP_208833067.1">
    <property type="nucleotide sequence ID" value="NZ_CP072110.1"/>
</dbReference>
<proteinExistence type="predicted"/>
<dbReference type="CDD" id="cd20301">
    <property type="entry name" value="cupin_ChrR"/>
    <property type="match status" value="1"/>
</dbReference>
<keyword evidence="3" id="KW-1185">Reference proteome</keyword>
<evidence type="ECO:0000313" key="2">
    <source>
        <dbReference type="EMBL" id="QTH65032.1"/>
    </source>
</evidence>
<dbReference type="InterPro" id="IPR012807">
    <property type="entry name" value="Anti-sigma_ChrR"/>
</dbReference>
<protein>
    <submittedName>
        <fullName evidence="2">Cupin domain-containing protein</fullName>
    </submittedName>
</protein>
<dbReference type="KEGG" id="psym:J1N51_06205"/>
<dbReference type="AlphaFoldDB" id="A0A975DD95"/>
<dbReference type="InterPro" id="IPR025979">
    <property type="entry name" value="ChrR-like_cupin_dom"/>
</dbReference>